<comment type="subcellular location">
    <subcellularLocation>
        <location evidence="1">Nucleus membrane</location>
        <topology evidence="1">Peripheral membrane protein</topology>
        <orientation evidence="1">Cytoplasmic side</orientation>
    </subcellularLocation>
    <subcellularLocation>
        <location evidence="3">Nucleus membrane</location>
        <topology evidence="3">Peripheral membrane protein</topology>
        <orientation evidence="3">Nucleoplasmic side</orientation>
    </subcellularLocation>
    <subcellularLocation>
        <location evidence="2">Nucleus</location>
        <location evidence="2">Nuclear pore complex</location>
    </subcellularLocation>
</comment>
<keyword evidence="8" id="KW-0811">Translocation</keyword>
<protein>
    <recommendedName>
        <fullName evidence="11">Nucleoporin NSP1</fullName>
    </recommendedName>
    <alternativeName>
        <fullName evidence="12">Nuclear pore protein NSP1</fullName>
    </alternativeName>
    <alternativeName>
        <fullName evidence="13">Nucleoskeletal-like protein</fullName>
    </alternativeName>
</protein>
<evidence type="ECO:0000259" key="16">
    <source>
        <dbReference type="Pfam" id="PF05064"/>
    </source>
</evidence>
<feature type="compositionally biased region" description="Gly residues" evidence="15">
    <location>
        <begin position="26"/>
        <end position="43"/>
    </location>
</feature>
<evidence type="ECO:0000256" key="12">
    <source>
        <dbReference type="ARBA" id="ARBA00078941"/>
    </source>
</evidence>
<evidence type="ECO:0000256" key="8">
    <source>
        <dbReference type="ARBA" id="ARBA00023010"/>
    </source>
</evidence>
<dbReference type="Proteomes" id="UP000027265">
    <property type="component" value="Unassembled WGS sequence"/>
</dbReference>
<dbReference type="FunFam" id="1.20.5.170:FF:000040">
    <property type="entry name" value="Nuclear pore glycoprotein p62"/>
    <property type="match status" value="1"/>
</dbReference>
<feature type="compositionally biased region" description="Low complexity" evidence="15">
    <location>
        <begin position="205"/>
        <end position="216"/>
    </location>
</feature>
<feature type="compositionally biased region" description="Gly residues" evidence="15">
    <location>
        <begin position="97"/>
        <end position="147"/>
    </location>
</feature>
<name>A0A067QCN1_9AGAM</name>
<dbReference type="InParanoid" id="A0A067QCN1"/>
<reference evidence="18" key="1">
    <citation type="journal article" date="2014" name="Proc. Natl. Acad. Sci. U.S.A.">
        <title>Extensive sampling of basidiomycete genomes demonstrates inadequacy of the white-rot/brown-rot paradigm for wood decay fungi.</title>
        <authorList>
            <person name="Riley R."/>
            <person name="Salamov A.A."/>
            <person name="Brown D.W."/>
            <person name="Nagy L.G."/>
            <person name="Floudas D."/>
            <person name="Held B.W."/>
            <person name="Levasseur A."/>
            <person name="Lombard V."/>
            <person name="Morin E."/>
            <person name="Otillar R."/>
            <person name="Lindquist E.A."/>
            <person name="Sun H."/>
            <person name="LaButti K.M."/>
            <person name="Schmutz J."/>
            <person name="Jabbour D."/>
            <person name="Luo H."/>
            <person name="Baker S.E."/>
            <person name="Pisabarro A.G."/>
            <person name="Walton J.D."/>
            <person name="Blanchette R.A."/>
            <person name="Henrissat B."/>
            <person name="Martin F."/>
            <person name="Cullen D."/>
            <person name="Hibbett D.S."/>
            <person name="Grigoriev I.V."/>
        </authorList>
    </citation>
    <scope>NUCLEOTIDE SEQUENCE [LARGE SCALE GENOMIC DNA]</scope>
    <source>
        <strain evidence="18">MUCL 33604</strain>
    </source>
</reference>
<evidence type="ECO:0000313" key="18">
    <source>
        <dbReference type="Proteomes" id="UP000027265"/>
    </source>
</evidence>
<feature type="domain" description="Nucleoporin NSP1-like C-terminal" evidence="16">
    <location>
        <begin position="362"/>
        <end position="464"/>
    </location>
</feature>
<dbReference type="InterPro" id="IPR026010">
    <property type="entry name" value="NSP1/NUP62"/>
</dbReference>
<feature type="compositionally biased region" description="Low complexity" evidence="15">
    <location>
        <begin position="74"/>
        <end position="96"/>
    </location>
</feature>
<dbReference type="GO" id="GO:0031965">
    <property type="term" value="C:nuclear membrane"/>
    <property type="evidence" value="ECO:0007669"/>
    <property type="project" value="UniProtKB-SubCell"/>
</dbReference>
<keyword evidence="10" id="KW-0539">Nucleus</keyword>
<comment type="similarity">
    <text evidence="4">Belongs to the nucleoporin NSP1/NUP62 family.</text>
</comment>
<evidence type="ECO:0000313" key="17">
    <source>
        <dbReference type="EMBL" id="KDQ64729.1"/>
    </source>
</evidence>
<feature type="compositionally biased region" description="Polar residues" evidence="15">
    <location>
        <begin position="1"/>
        <end position="19"/>
    </location>
</feature>
<evidence type="ECO:0000256" key="10">
    <source>
        <dbReference type="ARBA" id="ARBA00023242"/>
    </source>
</evidence>
<evidence type="ECO:0000256" key="1">
    <source>
        <dbReference type="ARBA" id="ARBA00004335"/>
    </source>
</evidence>
<keyword evidence="5" id="KW-0813">Transport</keyword>
<feature type="region of interest" description="Disordered" evidence="15">
    <location>
        <begin position="237"/>
        <end position="325"/>
    </location>
</feature>
<dbReference type="GO" id="GO:0044613">
    <property type="term" value="C:nuclear pore central transport channel"/>
    <property type="evidence" value="ECO:0007669"/>
    <property type="project" value="TreeGrafter"/>
</dbReference>
<feature type="coiled-coil region" evidence="14">
    <location>
        <begin position="426"/>
        <end position="460"/>
    </location>
</feature>
<dbReference type="PANTHER" id="PTHR12084">
    <property type="entry name" value="NUCLEAR PORE GLYCOPROTEIN P62-RELATED"/>
    <property type="match status" value="1"/>
</dbReference>
<keyword evidence="9" id="KW-0906">Nuclear pore complex</keyword>
<evidence type="ECO:0000256" key="15">
    <source>
        <dbReference type="SAM" id="MobiDB-lite"/>
    </source>
</evidence>
<evidence type="ECO:0000256" key="11">
    <source>
        <dbReference type="ARBA" id="ARBA00068864"/>
    </source>
</evidence>
<feature type="compositionally biased region" description="Low complexity" evidence="15">
    <location>
        <begin position="172"/>
        <end position="194"/>
    </location>
</feature>
<evidence type="ECO:0000256" key="2">
    <source>
        <dbReference type="ARBA" id="ARBA00004567"/>
    </source>
</evidence>
<keyword evidence="6" id="KW-0509">mRNA transport</keyword>
<evidence type="ECO:0000256" key="3">
    <source>
        <dbReference type="ARBA" id="ARBA00004620"/>
    </source>
</evidence>
<accession>A0A067QCN1</accession>
<proteinExistence type="inferred from homology"/>
<dbReference type="GO" id="GO:0006405">
    <property type="term" value="P:RNA export from nucleus"/>
    <property type="evidence" value="ECO:0007669"/>
    <property type="project" value="TreeGrafter"/>
</dbReference>
<evidence type="ECO:0000256" key="14">
    <source>
        <dbReference type="SAM" id="Coils"/>
    </source>
</evidence>
<keyword evidence="7" id="KW-0653">Protein transport</keyword>
<evidence type="ECO:0000256" key="9">
    <source>
        <dbReference type="ARBA" id="ARBA00023132"/>
    </source>
</evidence>
<dbReference type="PANTHER" id="PTHR12084:SF0">
    <property type="entry name" value="NUCLEAR PORE GLYCOPROTEIN P62"/>
    <property type="match status" value="1"/>
</dbReference>
<dbReference type="HOGENOM" id="CLU_018823_1_0_1"/>
<dbReference type="Pfam" id="PF05064">
    <property type="entry name" value="Nsp1_C"/>
    <property type="match status" value="1"/>
</dbReference>
<feature type="compositionally biased region" description="Polar residues" evidence="15">
    <location>
        <begin position="256"/>
        <end position="266"/>
    </location>
</feature>
<evidence type="ECO:0000256" key="13">
    <source>
        <dbReference type="ARBA" id="ARBA00081079"/>
    </source>
</evidence>
<dbReference type="GO" id="GO:0051028">
    <property type="term" value="P:mRNA transport"/>
    <property type="evidence" value="ECO:0007669"/>
    <property type="project" value="UniProtKB-KW"/>
</dbReference>
<organism evidence="17 18">
    <name type="scientific">Jaapia argillacea MUCL 33604</name>
    <dbReference type="NCBI Taxonomy" id="933084"/>
    <lineage>
        <taxon>Eukaryota</taxon>
        <taxon>Fungi</taxon>
        <taxon>Dikarya</taxon>
        <taxon>Basidiomycota</taxon>
        <taxon>Agaricomycotina</taxon>
        <taxon>Agaricomycetes</taxon>
        <taxon>Agaricomycetidae</taxon>
        <taxon>Jaapiales</taxon>
        <taxon>Jaapiaceae</taxon>
        <taxon>Jaapia</taxon>
    </lineage>
</organism>
<keyword evidence="14" id="KW-0175">Coiled coil</keyword>
<dbReference type="Gene3D" id="1.20.5.170">
    <property type="match status" value="1"/>
</dbReference>
<dbReference type="GO" id="GO:0017056">
    <property type="term" value="F:structural constituent of nuclear pore"/>
    <property type="evidence" value="ECO:0007669"/>
    <property type="project" value="InterPro"/>
</dbReference>
<dbReference type="GO" id="GO:0006606">
    <property type="term" value="P:protein import into nucleus"/>
    <property type="evidence" value="ECO:0007669"/>
    <property type="project" value="TreeGrafter"/>
</dbReference>
<evidence type="ECO:0000256" key="7">
    <source>
        <dbReference type="ARBA" id="ARBA00022927"/>
    </source>
</evidence>
<dbReference type="EMBL" id="KL197709">
    <property type="protein sequence ID" value="KDQ64729.1"/>
    <property type="molecule type" value="Genomic_DNA"/>
</dbReference>
<keyword evidence="18" id="KW-1185">Reference proteome</keyword>
<feature type="compositionally biased region" description="Gly residues" evidence="15">
    <location>
        <begin position="64"/>
        <end position="73"/>
    </location>
</feature>
<gene>
    <name evidence="17" type="ORF">JAAARDRAFT_188032</name>
</gene>
<sequence>MSFLGTGQNTTNPPAGTSQPGNIFGNLGGTGTTTPGAGAGATGSGTPNSFFGGSAFGAPKPAGTPGGLFGGGTNTLFGGNSSGANPLAGGLSSGTNPLGGGGSSGVNPLMGGGASGKNPLLGGGNNKNPLFGGGSSGTNSLMGGGAAGATTPSPFNLFAKPTDSTSTAGSKAPSSFFAPPTSSTPGTVPPASGGLFPNPGKPADTSASTGQTQSSGVAPNLFAGIGLTGFKPDAATTAPAAVAAPPPSLFSLGGNKDTSAPKSATPTLPPGGLFANLGGNKPEEKKDGTAAAAPGPAPSPFNLFGAPKPAEKKDTPPAAPPTFALAGALGGSALGGAKEAEKPKDATGAATSALTAPSANISTVAVPPPSMLRGKSIEEIVNRWTSDLETHVRDFAKFAGEVAAWDRTLIENGNNLAALYNHVLAAEREQNDIDQAVDHIEQQQKDLSSTLEAYEKSTDEILGSGGSLRALDTGPADAERDKNYMLATDLHTHLDDLSGSLSQMIEAVNALSLPSSDAGKPAEEDPMRQIVQILSSHLESLQWIDGAVRELDGKVVEVDKRVRDSGVGASLGAASGKSRGFGVR</sequence>
<feature type="region of interest" description="Disordered" evidence="15">
    <location>
        <begin position="1"/>
        <end position="217"/>
    </location>
</feature>
<evidence type="ECO:0000256" key="5">
    <source>
        <dbReference type="ARBA" id="ARBA00022448"/>
    </source>
</evidence>
<dbReference type="GO" id="GO:0005543">
    <property type="term" value="F:phospholipid binding"/>
    <property type="evidence" value="ECO:0007669"/>
    <property type="project" value="TreeGrafter"/>
</dbReference>
<dbReference type="AlphaFoldDB" id="A0A067QCN1"/>
<dbReference type="OrthoDB" id="344345at2759"/>
<evidence type="ECO:0000256" key="6">
    <source>
        <dbReference type="ARBA" id="ARBA00022816"/>
    </source>
</evidence>
<dbReference type="InterPro" id="IPR007758">
    <property type="entry name" value="Nucleoporin_NSP1_C"/>
</dbReference>
<dbReference type="STRING" id="933084.A0A067QCN1"/>
<evidence type="ECO:0000256" key="4">
    <source>
        <dbReference type="ARBA" id="ARBA00005911"/>
    </source>
</evidence>